<dbReference type="Gene3D" id="3.90.550.10">
    <property type="entry name" value="Spore Coat Polysaccharide Biosynthesis Protein SpsA, Chain A"/>
    <property type="match status" value="1"/>
</dbReference>
<dbReference type="AlphaFoldDB" id="A0A4R6WDY7"/>
<dbReference type="RefSeq" id="WP_133584256.1">
    <property type="nucleotide sequence ID" value="NZ_SNYV01000013.1"/>
</dbReference>
<reference evidence="4 5" key="1">
    <citation type="submission" date="2019-03" db="EMBL/GenBank/DDBJ databases">
        <title>Genomic Encyclopedia of Archaeal and Bacterial Type Strains, Phase II (KMG-II): from individual species to whole genera.</title>
        <authorList>
            <person name="Goeker M."/>
        </authorList>
    </citation>
    <scope>NUCLEOTIDE SEQUENCE [LARGE SCALE GENOMIC DNA]</scope>
    <source>
        <strain evidence="4 5">DSM 28353</strain>
    </source>
</reference>
<keyword evidence="2 4" id="KW-0808">Transferase</keyword>
<evidence type="ECO:0000259" key="3">
    <source>
        <dbReference type="Pfam" id="PF00535"/>
    </source>
</evidence>
<dbReference type="InterPro" id="IPR029044">
    <property type="entry name" value="Nucleotide-diphossugar_trans"/>
</dbReference>
<evidence type="ECO:0000256" key="1">
    <source>
        <dbReference type="ARBA" id="ARBA00022676"/>
    </source>
</evidence>
<dbReference type="InterPro" id="IPR001173">
    <property type="entry name" value="Glyco_trans_2-like"/>
</dbReference>
<organism evidence="4 5">
    <name type="scientific">Sphingobacterium yanglingense</name>
    <dbReference type="NCBI Taxonomy" id="1437280"/>
    <lineage>
        <taxon>Bacteria</taxon>
        <taxon>Pseudomonadati</taxon>
        <taxon>Bacteroidota</taxon>
        <taxon>Sphingobacteriia</taxon>
        <taxon>Sphingobacteriales</taxon>
        <taxon>Sphingobacteriaceae</taxon>
        <taxon>Sphingobacterium</taxon>
    </lineage>
</organism>
<sequence length="326" mass="38272">MTVSIIVPIYNVSRHIEKCVRSLMEQTYGDIEYVFVDDASPDDSIALLKGVIEEYPSRGMQVKLLVHEKNKGLPAARNTGLAQVEGDYIYHCDSDDWLDTDCIREMLSYALEKRVDIVYSDWYLSFYKNERYMQQPDCAGPREAIQAMLDGSMKYNVWNKLVKRELYVLNNISFPEGRGMGEDMTMIKLFAHAQQVAYLPKAYYHYMQTNSEAFTKAFKESHLNDIFDNTRDTIAYIEKIFGNELFLKEIRFFQLNAKLPLLFSADRAMFSVWRSWFTDAHPYIKMNLAFSKRTKFIQYAAIRKQDWVVSLYNVILFRLVYGVLYR</sequence>
<dbReference type="GO" id="GO:0016758">
    <property type="term" value="F:hexosyltransferase activity"/>
    <property type="evidence" value="ECO:0007669"/>
    <property type="project" value="UniProtKB-ARBA"/>
</dbReference>
<dbReference type="SUPFAM" id="SSF53448">
    <property type="entry name" value="Nucleotide-diphospho-sugar transferases"/>
    <property type="match status" value="1"/>
</dbReference>
<comment type="caution">
    <text evidence="4">The sequence shown here is derived from an EMBL/GenBank/DDBJ whole genome shotgun (WGS) entry which is preliminary data.</text>
</comment>
<proteinExistence type="predicted"/>
<keyword evidence="1" id="KW-0328">Glycosyltransferase</keyword>
<evidence type="ECO:0000313" key="5">
    <source>
        <dbReference type="Proteomes" id="UP000295292"/>
    </source>
</evidence>
<dbReference type="EMBL" id="SNYV01000013">
    <property type="protein sequence ID" value="TDQ77992.1"/>
    <property type="molecule type" value="Genomic_DNA"/>
</dbReference>
<evidence type="ECO:0000256" key="2">
    <source>
        <dbReference type="ARBA" id="ARBA00022679"/>
    </source>
</evidence>
<name>A0A4R6WDY7_9SPHI</name>
<evidence type="ECO:0000313" key="4">
    <source>
        <dbReference type="EMBL" id="TDQ77992.1"/>
    </source>
</evidence>
<keyword evidence="5" id="KW-1185">Reference proteome</keyword>
<dbReference type="PANTHER" id="PTHR22916">
    <property type="entry name" value="GLYCOSYLTRANSFERASE"/>
    <property type="match status" value="1"/>
</dbReference>
<dbReference type="Proteomes" id="UP000295292">
    <property type="component" value="Unassembled WGS sequence"/>
</dbReference>
<dbReference type="OrthoDB" id="1114838at2"/>
<dbReference type="Pfam" id="PF00535">
    <property type="entry name" value="Glycos_transf_2"/>
    <property type="match status" value="1"/>
</dbReference>
<protein>
    <submittedName>
        <fullName evidence="4">Glycosyl transferase family 2</fullName>
    </submittedName>
</protein>
<dbReference type="CDD" id="cd00761">
    <property type="entry name" value="Glyco_tranf_GTA_type"/>
    <property type="match status" value="1"/>
</dbReference>
<accession>A0A4R6WDY7</accession>
<feature type="domain" description="Glycosyltransferase 2-like" evidence="3">
    <location>
        <begin position="4"/>
        <end position="151"/>
    </location>
</feature>
<dbReference type="PANTHER" id="PTHR22916:SF51">
    <property type="entry name" value="GLYCOSYLTRANSFERASE EPSH-RELATED"/>
    <property type="match status" value="1"/>
</dbReference>
<gene>
    <name evidence="4" type="ORF">CLV99_1968</name>
</gene>